<feature type="region of interest" description="Disordered" evidence="6">
    <location>
        <begin position="155"/>
        <end position="216"/>
    </location>
</feature>
<evidence type="ECO:0000256" key="3">
    <source>
        <dbReference type="ARBA" id="ARBA00022771"/>
    </source>
</evidence>
<gene>
    <name evidence="9" type="primary">LOC120104131</name>
</gene>
<feature type="compositionally biased region" description="Basic and acidic residues" evidence="6">
    <location>
        <begin position="196"/>
        <end position="206"/>
    </location>
</feature>
<dbReference type="InterPro" id="IPR001965">
    <property type="entry name" value="Znf_PHD"/>
</dbReference>
<sequence>MKGRSHRLPPSEPPDDWGDGSWTVDCSCGVTFDDGEEMVSCDECGVWVHTRCSRFTKGEASPATTARPPPQRPTGVPGGDPGLFQGLSSVFTSELWRCTGYVPKKFNFRYREFPCWDEEDGENQASRGADVLFSLSKEKEAVPCVPVRTFERKVSPDRVRKAEGEKASSGGGCSLSSGKKERSKLRTFGASSGKKRKEEAGEGKDRSAKKKSRIDVDKALGDSKKREFGFVVFWGLM</sequence>
<feature type="region of interest" description="Disordered" evidence="6">
    <location>
        <begin position="58"/>
        <end position="81"/>
    </location>
</feature>
<dbReference type="Proteomes" id="UP000228380">
    <property type="component" value="Chromosome 16"/>
</dbReference>
<keyword evidence="8" id="KW-1185">Reference proteome</keyword>
<feature type="domain" description="Zinc finger PHD-type" evidence="7">
    <location>
        <begin position="25"/>
        <end position="102"/>
    </location>
</feature>
<keyword evidence="5" id="KW-0539">Nucleus</keyword>
<evidence type="ECO:0000256" key="4">
    <source>
        <dbReference type="ARBA" id="ARBA00022833"/>
    </source>
</evidence>
<dbReference type="SUPFAM" id="SSF57903">
    <property type="entry name" value="FYVE/PHD zinc finger"/>
    <property type="match status" value="1"/>
</dbReference>
<evidence type="ECO:0000256" key="5">
    <source>
        <dbReference type="ARBA" id="ARBA00023242"/>
    </source>
</evidence>
<dbReference type="InterPro" id="IPR011011">
    <property type="entry name" value="Znf_FYVE_PHD"/>
</dbReference>
<dbReference type="InterPro" id="IPR019787">
    <property type="entry name" value="Znf_PHD-finger"/>
</dbReference>
<protein>
    <submittedName>
        <fullName evidence="9">Uncharacterized protein LOC120104131</fullName>
    </submittedName>
</protein>
<dbReference type="Gene3D" id="3.30.40.10">
    <property type="entry name" value="Zinc/RING finger domain, C3HC4 (zinc finger)"/>
    <property type="match status" value="1"/>
</dbReference>
<dbReference type="SMART" id="SM00249">
    <property type="entry name" value="PHD"/>
    <property type="match status" value="1"/>
</dbReference>
<dbReference type="GO" id="GO:0008270">
    <property type="term" value="F:zinc ion binding"/>
    <property type="evidence" value="ECO:0007669"/>
    <property type="project" value="UniProtKB-KW"/>
</dbReference>
<keyword evidence="2" id="KW-0479">Metal-binding</keyword>
<feature type="compositionally biased region" description="Basic and acidic residues" evidence="6">
    <location>
        <begin position="155"/>
        <end position="166"/>
    </location>
</feature>
<evidence type="ECO:0000256" key="6">
    <source>
        <dbReference type="SAM" id="MobiDB-lite"/>
    </source>
</evidence>
<reference evidence="8" key="1">
    <citation type="journal article" date="2019" name="Nat. Commun.">
        <title>Genome-wide association mapping of date palm fruit traits.</title>
        <authorList>
            <person name="Hazzouri K.M."/>
            <person name="Gros-Balthazard M."/>
            <person name="Flowers J.M."/>
            <person name="Copetti D."/>
            <person name="Lemansour A."/>
            <person name="Lebrun M."/>
            <person name="Masmoudi K."/>
            <person name="Ferrand S."/>
            <person name="Dhar M.I."/>
            <person name="Fresquez Z.A."/>
            <person name="Rosas U."/>
            <person name="Zhang J."/>
            <person name="Talag J."/>
            <person name="Lee S."/>
            <person name="Kudrna D."/>
            <person name="Powell R.F."/>
            <person name="Leitch I.J."/>
            <person name="Krueger R.R."/>
            <person name="Wing R.A."/>
            <person name="Amiri K.M.A."/>
            <person name="Purugganan M.D."/>
        </authorList>
    </citation>
    <scope>NUCLEOTIDE SEQUENCE [LARGE SCALE GENOMIC DNA]</scope>
    <source>
        <strain evidence="8">cv. Khalas</strain>
    </source>
</reference>
<keyword evidence="3" id="KW-0863">Zinc-finger</keyword>
<dbReference type="GeneID" id="120104131"/>
<dbReference type="RefSeq" id="XP_038970594.1">
    <property type="nucleotide sequence ID" value="XM_039114666.1"/>
</dbReference>
<evidence type="ECO:0000256" key="1">
    <source>
        <dbReference type="ARBA" id="ARBA00004123"/>
    </source>
</evidence>
<dbReference type="KEGG" id="pda:120104131"/>
<comment type="subcellular location">
    <subcellularLocation>
        <location evidence="1">Nucleus</location>
    </subcellularLocation>
</comment>
<proteinExistence type="predicted"/>
<evidence type="ECO:0000313" key="9">
    <source>
        <dbReference type="RefSeq" id="XP_038970594.1"/>
    </source>
</evidence>
<dbReference type="GO" id="GO:0005634">
    <property type="term" value="C:nucleus"/>
    <property type="evidence" value="ECO:0007669"/>
    <property type="project" value="UniProtKB-SubCell"/>
</dbReference>
<organism evidence="8 9">
    <name type="scientific">Phoenix dactylifera</name>
    <name type="common">Date palm</name>
    <dbReference type="NCBI Taxonomy" id="42345"/>
    <lineage>
        <taxon>Eukaryota</taxon>
        <taxon>Viridiplantae</taxon>
        <taxon>Streptophyta</taxon>
        <taxon>Embryophyta</taxon>
        <taxon>Tracheophyta</taxon>
        <taxon>Spermatophyta</taxon>
        <taxon>Magnoliopsida</taxon>
        <taxon>Liliopsida</taxon>
        <taxon>Arecaceae</taxon>
        <taxon>Coryphoideae</taxon>
        <taxon>Phoeniceae</taxon>
        <taxon>Phoenix</taxon>
    </lineage>
</organism>
<evidence type="ECO:0000313" key="8">
    <source>
        <dbReference type="Proteomes" id="UP000228380"/>
    </source>
</evidence>
<reference evidence="9" key="2">
    <citation type="submission" date="2025-08" db="UniProtKB">
        <authorList>
            <consortium name="RefSeq"/>
        </authorList>
    </citation>
    <scope>IDENTIFICATION</scope>
    <source>
        <tissue evidence="9">Young leaves</tissue>
    </source>
</reference>
<dbReference type="AlphaFoldDB" id="A0A8B8ZFG3"/>
<evidence type="ECO:0000259" key="7">
    <source>
        <dbReference type="SMART" id="SM00249"/>
    </source>
</evidence>
<accession>A0A8B8ZFG3</accession>
<dbReference type="InterPro" id="IPR013083">
    <property type="entry name" value="Znf_RING/FYVE/PHD"/>
</dbReference>
<feature type="region of interest" description="Disordered" evidence="6">
    <location>
        <begin position="1"/>
        <end position="21"/>
    </location>
</feature>
<keyword evidence="4" id="KW-0862">Zinc</keyword>
<dbReference type="PANTHER" id="PTHR14571:SF9">
    <property type="entry name" value="HISTONE-LYSINE N-METHYLTRANSFERASE SET-26-RELATED"/>
    <property type="match status" value="1"/>
</dbReference>
<dbReference type="OrthoDB" id="79252at2759"/>
<dbReference type="Pfam" id="PF00628">
    <property type="entry name" value="PHD"/>
    <property type="match status" value="1"/>
</dbReference>
<dbReference type="PANTHER" id="PTHR14571">
    <property type="entry name" value="HISTONE-LYSINE N-METHYLTRANSFERASE SET-26-RELATED"/>
    <property type="match status" value="1"/>
</dbReference>
<name>A0A8B8ZFG3_PHODC</name>
<evidence type="ECO:0000256" key="2">
    <source>
        <dbReference type="ARBA" id="ARBA00022723"/>
    </source>
</evidence>